<sequence>ATTGDPRAVGQVTRSGFETSLLVPAAATVAVQALDAGGTVLGTSKTVTV</sequence>
<dbReference type="AlphaFoldDB" id="U2T4U9"/>
<comment type="caution">
    <text evidence="1">The sequence shown here is derived from an EMBL/GenBank/DDBJ whole genome shotgun (WGS) entry which is preliminary data.</text>
</comment>
<dbReference type="Proteomes" id="UP000016605">
    <property type="component" value="Unassembled WGS sequence"/>
</dbReference>
<evidence type="ECO:0000313" key="2">
    <source>
        <dbReference type="Proteomes" id="UP000016605"/>
    </source>
</evidence>
<dbReference type="PATRIC" id="fig|1358026.3.peg.991"/>
<name>U2T4U9_LEIAQ</name>
<reference evidence="1 2" key="1">
    <citation type="submission" date="2013-08" db="EMBL/GenBank/DDBJ databases">
        <authorList>
            <person name="Weinstock G."/>
            <person name="Sodergren E."/>
            <person name="Wylie T."/>
            <person name="Fulton L."/>
            <person name="Fulton R."/>
            <person name="Fronick C."/>
            <person name="O'Laughlin M."/>
            <person name="Godfrey J."/>
            <person name="Miner T."/>
            <person name="Herter B."/>
            <person name="Appelbaum E."/>
            <person name="Cordes M."/>
            <person name="Lek S."/>
            <person name="Wollam A."/>
            <person name="Pepin K.H."/>
            <person name="Palsikar V.B."/>
            <person name="Mitreva M."/>
            <person name="Wilson R.K."/>
        </authorList>
    </citation>
    <scope>NUCLEOTIDE SEQUENCE [LARGE SCALE GENOMIC DNA]</scope>
    <source>
        <strain evidence="1 2">ATCC 14665</strain>
    </source>
</reference>
<gene>
    <name evidence="1" type="ORF">N136_01143</name>
</gene>
<evidence type="ECO:0000313" key="1">
    <source>
        <dbReference type="EMBL" id="ERK72483.1"/>
    </source>
</evidence>
<dbReference type="HOGENOM" id="CLU_3146289_0_0_11"/>
<dbReference type="EMBL" id="AWVQ01000124">
    <property type="protein sequence ID" value="ERK72483.1"/>
    <property type="molecule type" value="Genomic_DNA"/>
</dbReference>
<feature type="non-terminal residue" evidence="1">
    <location>
        <position position="1"/>
    </location>
</feature>
<organism evidence="1 2">
    <name type="scientific">Leifsonia aquatica ATCC 14665</name>
    <dbReference type="NCBI Taxonomy" id="1358026"/>
    <lineage>
        <taxon>Bacteria</taxon>
        <taxon>Bacillati</taxon>
        <taxon>Actinomycetota</taxon>
        <taxon>Actinomycetes</taxon>
        <taxon>Micrococcales</taxon>
        <taxon>Microbacteriaceae</taxon>
        <taxon>Leifsonia</taxon>
    </lineage>
</organism>
<proteinExistence type="predicted"/>
<protein>
    <submittedName>
        <fullName evidence="1">Uncharacterized protein</fullName>
    </submittedName>
</protein>
<accession>U2T4U9</accession>